<dbReference type="Gene3D" id="3.30.160.250">
    <property type="match status" value="1"/>
</dbReference>
<dbReference type="EMBL" id="JBHUMQ010000003">
    <property type="protein sequence ID" value="MFD2692381.1"/>
    <property type="molecule type" value="Genomic_DNA"/>
</dbReference>
<dbReference type="InterPro" id="IPR031807">
    <property type="entry name" value="HicB-like"/>
</dbReference>
<gene>
    <name evidence="2" type="ORF">ACFSUE_01810</name>
</gene>
<evidence type="ECO:0000313" key="3">
    <source>
        <dbReference type="Proteomes" id="UP001597399"/>
    </source>
</evidence>
<dbReference type="SUPFAM" id="SSF143100">
    <property type="entry name" value="TTHA1013/TTHA0281-like"/>
    <property type="match status" value="1"/>
</dbReference>
<keyword evidence="3" id="KW-1185">Reference proteome</keyword>
<dbReference type="Pfam" id="PF15919">
    <property type="entry name" value="HicB_lk_antitox"/>
    <property type="match status" value="1"/>
</dbReference>
<dbReference type="Proteomes" id="UP001597399">
    <property type="component" value="Unassembled WGS sequence"/>
</dbReference>
<dbReference type="InterPro" id="IPR035069">
    <property type="entry name" value="TTHA1013/TTHA0281-like"/>
</dbReference>
<protein>
    <submittedName>
        <fullName evidence="2">Type II toxin-antitoxin system HicB family antitoxin</fullName>
    </submittedName>
</protein>
<comment type="caution">
    <text evidence="2">The sequence shown here is derived from an EMBL/GenBank/DDBJ whole genome shotgun (WGS) entry which is preliminary data.</text>
</comment>
<proteinExistence type="predicted"/>
<sequence length="66" mass="7663">MAKYIYPAVFDPKIDGSKGYTITFPDLPGCISEGTDIQNALYMARDVLEGFMYILEERWFYYPCSF</sequence>
<accession>A0ABW5RY70</accession>
<dbReference type="RefSeq" id="WP_309247012.1">
    <property type="nucleotide sequence ID" value="NZ_JAMXWM010000004.1"/>
</dbReference>
<feature type="domain" description="HicB-like antitoxin of toxin-antitoxin system" evidence="1">
    <location>
        <begin position="6"/>
        <end position="53"/>
    </location>
</feature>
<evidence type="ECO:0000259" key="1">
    <source>
        <dbReference type="Pfam" id="PF15919"/>
    </source>
</evidence>
<organism evidence="2 3">
    <name type="scientific">Sporolactobacillus shoreicorticis</name>
    <dbReference type="NCBI Taxonomy" id="1923877"/>
    <lineage>
        <taxon>Bacteria</taxon>
        <taxon>Bacillati</taxon>
        <taxon>Bacillota</taxon>
        <taxon>Bacilli</taxon>
        <taxon>Bacillales</taxon>
        <taxon>Sporolactobacillaceae</taxon>
        <taxon>Sporolactobacillus</taxon>
    </lineage>
</organism>
<reference evidence="3" key="1">
    <citation type="journal article" date="2019" name="Int. J. Syst. Evol. Microbiol.">
        <title>The Global Catalogue of Microorganisms (GCM) 10K type strain sequencing project: providing services to taxonomists for standard genome sequencing and annotation.</title>
        <authorList>
            <consortium name="The Broad Institute Genomics Platform"/>
            <consortium name="The Broad Institute Genome Sequencing Center for Infectious Disease"/>
            <person name="Wu L."/>
            <person name="Ma J."/>
        </authorList>
    </citation>
    <scope>NUCLEOTIDE SEQUENCE [LARGE SCALE GENOMIC DNA]</scope>
    <source>
        <strain evidence="3">TISTR 2466</strain>
    </source>
</reference>
<name>A0ABW5RY70_9BACL</name>
<evidence type="ECO:0000313" key="2">
    <source>
        <dbReference type="EMBL" id="MFD2692381.1"/>
    </source>
</evidence>